<name>A0AAU7BW63_9FLAO</name>
<dbReference type="Pfam" id="PF20329">
    <property type="entry name" value="DUF6624"/>
    <property type="match status" value="1"/>
</dbReference>
<dbReference type="RefSeq" id="WP_347925790.1">
    <property type="nucleotide sequence ID" value="NZ_CP157199.1"/>
</dbReference>
<evidence type="ECO:0000313" key="1">
    <source>
        <dbReference type="EMBL" id="XBG62515.1"/>
    </source>
</evidence>
<dbReference type="AlphaFoldDB" id="A0AAU7BW63"/>
<accession>A0AAU7BW63</accession>
<dbReference type="InterPro" id="IPR046732">
    <property type="entry name" value="DUF6624"/>
</dbReference>
<organism evidence="1">
    <name type="scientific">Pontimicrobium sp. SW4</name>
    <dbReference type="NCBI Taxonomy" id="3153519"/>
    <lineage>
        <taxon>Bacteria</taxon>
        <taxon>Pseudomonadati</taxon>
        <taxon>Bacteroidota</taxon>
        <taxon>Flavobacteriia</taxon>
        <taxon>Flavobacteriales</taxon>
        <taxon>Flavobacteriaceae</taxon>
        <taxon>Pontimicrobium</taxon>
    </lineage>
</organism>
<protein>
    <submittedName>
        <fullName evidence="1">DUF6624 domain-containing protein</fullName>
    </submittedName>
</protein>
<reference evidence="1" key="1">
    <citation type="submission" date="2024-05" db="EMBL/GenBank/DDBJ databases">
        <title>Pontimicrobium maritimus sp. nov., isolated form sea water.</title>
        <authorList>
            <person name="Muhammad N."/>
            <person name="Vuong T.Q."/>
            <person name="Han H.L."/>
            <person name="Kim S.-G."/>
        </authorList>
    </citation>
    <scope>NUCLEOTIDE SEQUENCE</scope>
    <source>
        <strain evidence="1">SW4</strain>
    </source>
</reference>
<gene>
    <name evidence="1" type="ORF">ABGB03_06315</name>
</gene>
<sequence length="337" mass="38901">MKTIYSTILMLILFFNISHGQNEMKNYGHLINDAENLFKKREYKKSAKKYEEAFSVYGGKGGIDDRYNFAKSYAMSGDYDNAFFHLFKLSKATEHYGLSNIGKVKDDVAFKSLHKKKRWAELLNIINKNVEVLGVNLDTELVTLLDSIFEDDQKYRKAYIDVVTQQGRESAESKKIFDKMKLIDSVNLRKVKKILDSRGWLGADLVGDKGVTTMFLVIQHADSQTQRKYLPMIREAFINGKIPANRLAYLEDRVAIGQGKKQIYGTQIGSDPEINASYVLPLIDPKNVDKRRATIGLETLQQYLSNFNITWNVEEYIEELPNIERKFKNQRELNHKN</sequence>
<dbReference type="EMBL" id="CP157199">
    <property type="protein sequence ID" value="XBG62515.1"/>
    <property type="molecule type" value="Genomic_DNA"/>
</dbReference>
<proteinExistence type="predicted"/>